<dbReference type="InterPro" id="IPR021109">
    <property type="entry name" value="Peptidase_aspartic_dom_sf"/>
</dbReference>
<evidence type="ECO:0000256" key="3">
    <source>
        <dbReference type="ARBA" id="ARBA00018735"/>
    </source>
</evidence>
<dbReference type="Gene3D" id="1.10.340.70">
    <property type="match status" value="1"/>
</dbReference>
<dbReference type="Gene3D" id="2.30.30.850">
    <property type="match status" value="1"/>
</dbReference>
<evidence type="ECO:0000313" key="16">
    <source>
        <dbReference type="Ensembl" id="ENSDLAP00005064047.1"/>
    </source>
</evidence>
<evidence type="ECO:0000256" key="2">
    <source>
        <dbReference type="ARBA" id="ARBA00012180"/>
    </source>
</evidence>
<dbReference type="Gene3D" id="3.10.20.370">
    <property type="match status" value="1"/>
</dbReference>
<protein>
    <recommendedName>
        <fullName evidence="3">Gag-Pol polyprotein</fullName>
        <ecNumber evidence="2">3.1.26.4</ecNumber>
    </recommendedName>
</protein>
<dbReference type="PROSITE" id="PS50878">
    <property type="entry name" value="RT_POL"/>
    <property type="match status" value="1"/>
</dbReference>
<dbReference type="InterPro" id="IPR001995">
    <property type="entry name" value="Peptidase_A2_cat"/>
</dbReference>
<feature type="domain" description="Reverse transcriptase" evidence="13">
    <location>
        <begin position="346"/>
        <end position="529"/>
    </location>
</feature>
<evidence type="ECO:0000256" key="7">
    <source>
        <dbReference type="ARBA" id="ARBA00022759"/>
    </source>
</evidence>
<evidence type="ECO:0000259" key="14">
    <source>
        <dbReference type="PROSITE" id="PS50879"/>
    </source>
</evidence>
<dbReference type="GO" id="GO:0003676">
    <property type="term" value="F:nucleic acid binding"/>
    <property type="evidence" value="ECO:0007669"/>
    <property type="project" value="InterPro"/>
</dbReference>
<dbReference type="Gene3D" id="3.10.10.10">
    <property type="entry name" value="HIV Type 1 Reverse Transcriptase, subunit A, domain 1"/>
    <property type="match status" value="1"/>
</dbReference>
<dbReference type="GO" id="GO:0006310">
    <property type="term" value="P:DNA recombination"/>
    <property type="evidence" value="ECO:0007669"/>
    <property type="project" value="UniProtKB-KW"/>
</dbReference>
<keyword evidence="8" id="KW-0378">Hydrolase</keyword>
<dbReference type="GO" id="GO:0004190">
    <property type="term" value="F:aspartic-type endopeptidase activity"/>
    <property type="evidence" value="ECO:0007669"/>
    <property type="project" value="InterPro"/>
</dbReference>
<dbReference type="Pfam" id="PF18697">
    <property type="entry name" value="MLVIN_C"/>
    <property type="match status" value="1"/>
</dbReference>
<evidence type="ECO:0000256" key="11">
    <source>
        <dbReference type="SAM" id="MobiDB-lite"/>
    </source>
</evidence>
<sequence length="1383" mass="155134">MADSGAAFTCIRPEDAIHLPMSNQLIRTIGFEGVKQLIPLTEPIELCYKNQKTTIPILVSEHTPMALLGRDALCRLNCTIKCTPDGCLVEVPKDMVYQLLMTETEASSVFWIGNLSADFLEPTKLWEKFIVANMPDAKLPEYPSHCMLKYFKNAAQSNSEDWLSHQPKQVQLSSCCIILGPQGAAMKINTDDYLNKEFCIEKSVPHVTLLVSEEYEQKHIGEMMAEAEEAVFVPVKENLAIWRSEDQRFIKIMISAQGQGQPQAVRMTHESICGAKMDSDSMKEEMLRQVPECLWSQHSTDIGLVKSAQPVKVELRPGARSPWKNQYPLKDEAIQGIEPQIEGLLKAGVLKITQNPQSNTPLLPVKKPDETYRMVHDLRAVNEVVTDFPAEVPDPHTLLAQIPPDATHFTVLDLCGAFFSVPLSVESQGLFGFTYKGQSYEYRRLPQGFKHSPHIFNKVLKDDLAGIDQILQSTVVQYVDDIIICSPDEETCHKDSIKLLQILAEKGHKASQKKLQYCQEKVVYLGQTIMHGHRSISDSQLEAIRKAPKPRTVREMMTFLGIAGYSSAWVENYASLTGPLRAMIKDTGNGQLHCNLSWTQEGHVAFETIKQRLQEAPALALPDYSKNFLLYVSTSTGGKYACAVLCQPTGTGTSPQPISYYSTAYSEVELGLPLCYRAMVGVSLMYDKASSVTMGYPVTILTHHSLRNLLNYGKYTLTMPRLRDYHRLLEQEDVTLARCATVNPAENLPTPEDGEPHDCVQEAEKHSRLRSDLQALPLREADLEYWTDGSCYRVGDKLCAGYAVVKAQGTGFVVEKAEVIPQPASAQLAELVGLTEACLLAEGKRVTIYTDSAYAHNVCHLFGSVWKGRGFKKTDGSPIQHHTQIMKLLHAMMKPKEIAIAKCAAHKTDVSKVTQGNKAADEAAKAVTGADKLGKVFLVTHGVDLEDKITLKDVILMQEVAPAIDKQLWLDRGAVQDHTGLWRNHEGLIIAPLDLLGLMIQEAHGLAHVARGEVRRKITKEYGFWAPHLLEQIDYVIGRCTICLKNNVRRGVTVLPGYIPTPRGPMRELVVDFVDMIKPVEGKRYMLVVVDRFSRWPEACPTKRKDAQSVAKFLCREVISRWGLPDRISSDNGKEFVDKTVKLILQKLGIKQRLGAVYHPQSQGICEKMNGVLKNRIVKICQHTGLNWIAALPLALMVCRSSELRDLRMTPHELVTGRRMPTTCLRTSGKGPSLALLEDEMRAYVTYMAKFHKRISTYVSDRQRKEEVQERLDEQKRSTVQPGDKVFVKVFRRKWYNERREGPFEVVRSTGTAVQVKGSPTWYHLSHCVKAPREEAPRLENRDVEGSRELEEHVEEQAAGEEMHENLQSQNPEGGDCPCCGQH</sequence>
<dbReference type="InterPro" id="IPR043502">
    <property type="entry name" value="DNA/RNA_pol_sf"/>
</dbReference>
<evidence type="ECO:0000259" key="12">
    <source>
        <dbReference type="PROSITE" id="PS50175"/>
    </source>
</evidence>
<dbReference type="GO" id="GO:0015074">
    <property type="term" value="P:DNA integration"/>
    <property type="evidence" value="ECO:0007669"/>
    <property type="project" value="InterPro"/>
</dbReference>
<comment type="similarity">
    <text evidence="1">Belongs to the beta type-B retroviral polymerase family. HERV class-II K(HML-2) pol subfamily.</text>
</comment>
<dbReference type="Proteomes" id="UP000694389">
    <property type="component" value="Unassembled WGS sequence"/>
</dbReference>
<feature type="compositionally biased region" description="Basic and acidic residues" evidence="11">
    <location>
        <begin position="1334"/>
        <end position="1351"/>
    </location>
</feature>
<feature type="domain" description="Peptidase A2" evidence="12">
    <location>
        <begin position="1"/>
        <end position="72"/>
    </location>
</feature>
<keyword evidence="9" id="KW-0233">DNA recombination</keyword>
<evidence type="ECO:0000256" key="8">
    <source>
        <dbReference type="ARBA" id="ARBA00022801"/>
    </source>
</evidence>
<evidence type="ECO:0000256" key="9">
    <source>
        <dbReference type="ARBA" id="ARBA00023172"/>
    </source>
</evidence>
<reference evidence="16" key="2">
    <citation type="submission" date="2025-09" db="UniProtKB">
        <authorList>
            <consortium name="Ensembl"/>
        </authorList>
    </citation>
    <scope>IDENTIFICATION</scope>
</reference>
<dbReference type="InterPro" id="IPR043128">
    <property type="entry name" value="Rev_trsase/Diguanyl_cyclase"/>
</dbReference>
<dbReference type="Gene3D" id="3.30.420.10">
    <property type="entry name" value="Ribonuclease H-like superfamily/Ribonuclease H"/>
    <property type="match status" value="2"/>
</dbReference>
<dbReference type="PROSITE" id="PS50879">
    <property type="entry name" value="RNASE_H_1"/>
    <property type="match status" value="1"/>
</dbReference>
<dbReference type="InterPro" id="IPR012337">
    <property type="entry name" value="RNaseH-like_sf"/>
</dbReference>
<reference evidence="16" key="1">
    <citation type="submission" date="2025-08" db="UniProtKB">
        <authorList>
            <consortium name="Ensembl"/>
        </authorList>
    </citation>
    <scope>IDENTIFICATION</scope>
</reference>
<organism evidence="16 17">
    <name type="scientific">Dicentrarchus labrax</name>
    <name type="common">European seabass</name>
    <name type="synonym">Morone labrax</name>
    <dbReference type="NCBI Taxonomy" id="13489"/>
    <lineage>
        <taxon>Eukaryota</taxon>
        <taxon>Metazoa</taxon>
        <taxon>Chordata</taxon>
        <taxon>Craniata</taxon>
        <taxon>Vertebrata</taxon>
        <taxon>Euteleostomi</taxon>
        <taxon>Actinopterygii</taxon>
        <taxon>Neopterygii</taxon>
        <taxon>Teleostei</taxon>
        <taxon>Neoteleostei</taxon>
        <taxon>Acanthomorphata</taxon>
        <taxon>Eupercaria</taxon>
        <taxon>Moronidae</taxon>
        <taxon>Dicentrarchus</taxon>
    </lineage>
</organism>
<dbReference type="SUPFAM" id="SSF56672">
    <property type="entry name" value="DNA/RNA polymerases"/>
    <property type="match status" value="1"/>
</dbReference>
<dbReference type="InterPro" id="IPR001584">
    <property type="entry name" value="Integrase_cat-core"/>
</dbReference>
<dbReference type="InterPro" id="IPR040643">
    <property type="entry name" value="MLVIN_C"/>
</dbReference>
<dbReference type="Pfam" id="PF00075">
    <property type="entry name" value="RNase_H"/>
    <property type="match status" value="1"/>
</dbReference>
<dbReference type="EC" id="3.1.26.4" evidence="2"/>
<keyword evidence="4" id="KW-0808">Transferase</keyword>
<dbReference type="GeneTree" id="ENSGT00940000160750"/>
<dbReference type="Gene3D" id="3.30.70.270">
    <property type="match status" value="2"/>
</dbReference>
<dbReference type="PANTHER" id="PTHR37984">
    <property type="entry name" value="PROTEIN CBG26694"/>
    <property type="match status" value="1"/>
</dbReference>
<feature type="region of interest" description="Disordered" evidence="11">
    <location>
        <begin position="1334"/>
        <end position="1383"/>
    </location>
</feature>
<evidence type="ECO:0000313" key="17">
    <source>
        <dbReference type="Proteomes" id="UP000694389"/>
    </source>
</evidence>
<dbReference type="Pfam" id="PF00078">
    <property type="entry name" value="RVT_1"/>
    <property type="match status" value="1"/>
</dbReference>
<dbReference type="PROSITE" id="PS50994">
    <property type="entry name" value="INTEGRASE"/>
    <property type="match status" value="1"/>
</dbReference>
<evidence type="ECO:0000256" key="5">
    <source>
        <dbReference type="ARBA" id="ARBA00022695"/>
    </source>
</evidence>
<dbReference type="InterPro" id="IPR050951">
    <property type="entry name" value="Retrovirus_Pol_polyprotein"/>
</dbReference>
<keyword evidence="6" id="KW-0540">Nuclease</keyword>
<dbReference type="GO" id="GO:0004523">
    <property type="term" value="F:RNA-DNA hybrid ribonuclease activity"/>
    <property type="evidence" value="ECO:0007669"/>
    <property type="project" value="UniProtKB-EC"/>
</dbReference>
<evidence type="ECO:0000259" key="13">
    <source>
        <dbReference type="PROSITE" id="PS50878"/>
    </source>
</evidence>
<keyword evidence="17" id="KW-1185">Reference proteome</keyword>
<dbReference type="Gene3D" id="2.40.70.10">
    <property type="entry name" value="Acid Proteases"/>
    <property type="match status" value="1"/>
</dbReference>
<dbReference type="InterPro" id="IPR041577">
    <property type="entry name" value="RT_RNaseH_2"/>
</dbReference>
<proteinExistence type="inferred from homology"/>
<dbReference type="PROSITE" id="PS50175">
    <property type="entry name" value="ASP_PROT_RETROV"/>
    <property type="match status" value="1"/>
</dbReference>
<evidence type="ECO:0000256" key="4">
    <source>
        <dbReference type="ARBA" id="ARBA00022679"/>
    </source>
</evidence>
<dbReference type="Pfam" id="PF17919">
    <property type="entry name" value="RT_RNaseH_2"/>
    <property type="match status" value="1"/>
</dbReference>
<dbReference type="GO" id="GO:0006508">
    <property type="term" value="P:proteolysis"/>
    <property type="evidence" value="ECO:0007669"/>
    <property type="project" value="InterPro"/>
</dbReference>
<keyword evidence="10" id="KW-0511">Multifunctional enzyme</keyword>
<evidence type="ECO:0000256" key="10">
    <source>
        <dbReference type="ARBA" id="ARBA00023268"/>
    </source>
</evidence>
<evidence type="ECO:0000256" key="1">
    <source>
        <dbReference type="ARBA" id="ARBA00010879"/>
    </source>
</evidence>
<dbReference type="InterPro" id="IPR000477">
    <property type="entry name" value="RT_dom"/>
</dbReference>
<dbReference type="PANTHER" id="PTHR37984:SF5">
    <property type="entry name" value="PROTEIN NYNRIN-LIKE"/>
    <property type="match status" value="1"/>
</dbReference>
<evidence type="ECO:0000259" key="15">
    <source>
        <dbReference type="PROSITE" id="PS50994"/>
    </source>
</evidence>
<dbReference type="InterPro" id="IPR002156">
    <property type="entry name" value="RNaseH_domain"/>
</dbReference>
<dbReference type="Pfam" id="PF00665">
    <property type="entry name" value="rve"/>
    <property type="match status" value="1"/>
</dbReference>
<feature type="domain" description="Integrase catalytic" evidence="15">
    <location>
        <begin position="1061"/>
        <end position="1219"/>
    </location>
</feature>
<accession>A0A8P4K872</accession>
<dbReference type="SUPFAM" id="SSF53098">
    <property type="entry name" value="Ribonuclease H-like"/>
    <property type="match status" value="2"/>
</dbReference>
<keyword evidence="7" id="KW-0255">Endonuclease</keyword>
<keyword evidence="5" id="KW-0548">Nucleotidyltransferase</keyword>
<feature type="domain" description="RNase H type-1" evidence="14">
    <location>
        <begin position="779"/>
        <end position="929"/>
    </location>
</feature>
<evidence type="ECO:0000256" key="6">
    <source>
        <dbReference type="ARBA" id="ARBA00022722"/>
    </source>
</evidence>
<dbReference type="Ensembl" id="ENSDLAT00005074566.1">
    <property type="protein sequence ID" value="ENSDLAP00005064047.1"/>
    <property type="gene ID" value="ENSDLAG00005033146.1"/>
</dbReference>
<dbReference type="InterPro" id="IPR036397">
    <property type="entry name" value="RNaseH_sf"/>
</dbReference>
<name>A0A8P4K872_DICLA</name>
<dbReference type="GO" id="GO:0016779">
    <property type="term" value="F:nucleotidyltransferase activity"/>
    <property type="evidence" value="ECO:0007669"/>
    <property type="project" value="UniProtKB-KW"/>
</dbReference>
<dbReference type="SUPFAM" id="SSF50630">
    <property type="entry name" value="Acid proteases"/>
    <property type="match status" value="1"/>
</dbReference>